<evidence type="ECO:0000259" key="3">
    <source>
        <dbReference type="Pfam" id="PF26572"/>
    </source>
</evidence>
<evidence type="ECO:0000256" key="1">
    <source>
        <dbReference type="SAM" id="MobiDB-lite"/>
    </source>
</evidence>
<feature type="domain" description="DUF8185" evidence="3">
    <location>
        <begin position="134"/>
        <end position="185"/>
    </location>
</feature>
<gene>
    <name evidence="4" type="ORF">ACFORJ_01420</name>
</gene>
<dbReference type="Pfam" id="PF26572">
    <property type="entry name" value="DUF8185"/>
    <property type="match status" value="2"/>
</dbReference>
<dbReference type="Pfam" id="PF26035">
    <property type="entry name" value="DUF8010"/>
    <property type="match status" value="1"/>
</dbReference>
<dbReference type="InterPro" id="IPR058323">
    <property type="entry name" value="DUF8010"/>
</dbReference>
<evidence type="ECO:0000259" key="2">
    <source>
        <dbReference type="Pfam" id="PF26035"/>
    </source>
</evidence>
<dbReference type="RefSeq" id="WP_290293299.1">
    <property type="nucleotide sequence ID" value="NZ_CP047211.1"/>
</dbReference>
<evidence type="ECO:0000313" key="5">
    <source>
        <dbReference type="Proteomes" id="UP001595751"/>
    </source>
</evidence>
<feature type="compositionally biased region" description="Basic and acidic residues" evidence="1">
    <location>
        <begin position="194"/>
        <end position="203"/>
    </location>
</feature>
<organism evidence="4 5">
    <name type="scientific">Corynebacterium hansenii</name>
    <dbReference type="NCBI Taxonomy" id="394964"/>
    <lineage>
        <taxon>Bacteria</taxon>
        <taxon>Bacillati</taxon>
        <taxon>Actinomycetota</taxon>
        <taxon>Actinomycetes</taxon>
        <taxon>Mycobacteriales</taxon>
        <taxon>Corynebacteriaceae</taxon>
        <taxon>Corynebacterium</taxon>
    </lineage>
</organism>
<reference evidence="5" key="1">
    <citation type="journal article" date="2019" name="Int. J. Syst. Evol. Microbiol.">
        <title>The Global Catalogue of Microorganisms (GCM) 10K type strain sequencing project: providing services to taxonomists for standard genome sequencing and annotation.</title>
        <authorList>
            <consortium name="The Broad Institute Genomics Platform"/>
            <consortium name="The Broad Institute Genome Sequencing Center for Infectious Disease"/>
            <person name="Wu L."/>
            <person name="Ma J."/>
        </authorList>
    </citation>
    <scope>NUCLEOTIDE SEQUENCE [LARGE SCALE GENOMIC DNA]</scope>
    <source>
        <strain evidence="5">CCUG 53252</strain>
    </source>
</reference>
<dbReference type="EMBL" id="JBHRZN010000001">
    <property type="protein sequence ID" value="MFC3848830.1"/>
    <property type="molecule type" value="Genomic_DNA"/>
</dbReference>
<feature type="compositionally biased region" description="Low complexity" evidence="1">
    <location>
        <begin position="204"/>
        <end position="228"/>
    </location>
</feature>
<protein>
    <submittedName>
        <fullName evidence="4">Uncharacterized protein</fullName>
    </submittedName>
</protein>
<feature type="domain" description="DUF8185" evidence="3">
    <location>
        <begin position="198"/>
        <end position="277"/>
    </location>
</feature>
<name>A0ABV7ZKW2_9CORY</name>
<dbReference type="Proteomes" id="UP001595751">
    <property type="component" value="Unassembled WGS sequence"/>
</dbReference>
<proteinExistence type="predicted"/>
<sequence>MNDGGAGAGAGGETLVVHDAAALTNLGVLARKAEAMDPEALVRIRSVAPGSPDDPVAASRPAGIARVWATTPFGPVACRTMAIGPGRDDMIVRADAVSAATGDARSVPQLDAAVPMTLDCGAAADASWPGRLPVDGGWTVLDAVPAAVFRDLEARARGVAKEESGPLGLPTSLLDQKVLTVRSSAGSGGGDGAADERAADSRSAETPSAEDAAAETPAMETPAAESPTAEISMREVFALCAMGFIPGEPAAEEPVRVSVKGRWRRLDGRFGSVYASEGFGVLPL</sequence>
<feature type="region of interest" description="Disordered" evidence="1">
    <location>
        <begin position="182"/>
        <end position="228"/>
    </location>
</feature>
<dbReference type="InterPro" id="IPR058498">
    <property type="entry name" value="DUF8185"/>
</dbReference>
<feature type="domain" description="DUF8010" evidence="2">
    <location>
        <begin position="13"/>
        <end position="117"/>
    </location>
</feature>
<keyword evidence="5" id="KW-1185">Reference proteome</keyword>
<comment type="caution">
    <text evidence="4">The sequence shown here is derived from an EMBL/GenBank/DDBJ whole genome shotgun (WGS) entry which is preliminary data.</text>
</comment>
<accession>A0ABV7ZKW2</accession>
<evidence type="ECO:0000313" key="4">
    <source>
        <dbReference type="EMBL" id="MFC3848830.1"/>
    </source>
</evidence>